<dbReference type="InterPro" id="IPR046886">
    <property type="entry name" value="RsmE_MTase_dom"/>
</dbReference>
<evidence type="ECO:0000256" key="12">
    <source>
        <dbReference type="PIRNR" id="PIRNR015601"/>
    </source>
</evidence>
<dbReference type="Gene3D" id="3.40.1280.10">
    <property type="match status" value="1"/>
</dbReference>
<feature type="domain" description="Ribosomal RNA small subunit methyltransferase E PUA-like" evidence="14">
    <location>
        <begin position="20"/>
        <end position="66"/>
    </location>
</feature>
<evidence type="ECO:0000259" key="14">
    <source>
        <dbReference type="Pfam" id="PF20260"/>
    </source>
</evidence>
<evidence type="ECO:0000313" key="16">
    <source>
        <dbReference type="Proteomes" id="UP000304864"/>
    </source>
</evidence>
<dbReference type="PANTHER" id="PTHR30027:SF3">
    <property type="entry name" value="16S RRNA (URACIL(1498)-N(3))-METHYLTRANSFERASE"/>
    <property type="match status" value="1"/>
</dbReference>
<dbReference type="NCBIfam" id="TIGR00046">
    <property type="entry name" value="RsmE family RNA methyltransferase"/>
    <property type="match status" value="1"/>
</dbReference>
<dbReference type="InterPro" id="IPR029026">
    <property type="entry name" value="tRNA_m1G_MTases_N"/>
</dbReference>
<comment type="similarity">
    <text evidence="2 12">Belongs to the RNA methyltransferase RsmE family.</text>
</comment>
<dbReference type="Gene3D" id="2.40.240.20">
    <property type="entry name" value="Hypothetical PUA domain-like, domain 1"/>
    <property type="match status" value="1"/>
</dbReference>
<accession>A0A4P9K6X3</accession>
<dbReference type="GO" id="GO:0070042">
    <property type="term" value="F:rRNA (uridine-N3-)-methyltransferase activity"/>
    <property type="evidence" value="ECO:0007669"/>
    <property type="project" value="TreeGrafter"/>
</dbReference>
<dbReference type="KEGG" id="thig:FE785_09430"/>
<dbReference type="SUPFAM" id="SSF88697">
    <property type="entry name" value="PUA domain-like"/>
    <property type="match status" value="1"/>
</dbReference>
<keyword evidence="8 12" id="KW-0808">Transferase</keyword>
<dbReference type="EMBL" id="CP040602">
    <property type="protein sequence ID" value="QCU90832.1"/>
    <property type="molecule type" value="Genomic_DNA"/>
</dbReference>
<dbReference type="GO" id="GO:0070475">
    <property type="term" value="P:rRNA base methylation"/>
    <property type="evidence" value="ECO:0007669"/>
    <property type="project" value="TreeGrafter"/>
</dbReference>
<dbReference type="GO" id="GO:0005737">
    <property type="term" value="C:cytoplasm"/>
    <property type="evidence" value="ECO:0007669"/>
    <property type="project" value="UniProtKB-SubCell"/>
</dbReference>
<evidence type="ECO:0000256" key="8">
    <source>
        <dbReference type="ARBA" id="ARBA00022679"/>
    </source>
</evidence>
<dbReference type="PIRSF" id="PIRSF015601">
    <property type="entry name" value="MTase_slr0722"/>
    <property type="match status" value="1"/>
</dbReference>
<evidence type="ECO:0000256" key="9">
    <source>
        <dbReference type="ARBA" id="ARBA00022691"/>
    </source>
</evidence>
<evidence type="ECO:0000256" key="2">
    <source>
        <dbReference type="ARBA" id="ARBA00005528"/>
    </source>
</evidence>
<dbReference type="InterPro" id="IPR029028">
    <property type="entry name" value="Alpha/beta_knot_MTases"/>
</dbReference>
<feature type="domain" description="Ribosomal RNA small subunit methyltransferase E methyltransferase" evidence="13">
    <location>
        <begin position="75"/>
        <end position="241"/>
    </location>
</feature>
<dbReference type="RefSeq" id="WP_138565506.1">
    <property type="nucleotide sequence ID" value="NZ_CP040602.1"/>
</dbReference>
<evidence type="ECO:0000256" key="11">
    <source>
        <dbReference type="ARBA" id="ARBA00047944"/>
    </source>
</evidence>
<name>A0A4P9K6X3_9GAMM</name>
<keyword evidence="16" id="KW-1185">Reference proteome</keyword>
<dbReference type="PANTHER" id="PTHR30027">
    <property type="entry name" value="RIBOSOMAL RNA SMALL SUBUNIT METHYLTRANSFERASE E"/>
    <property type="match status" value="1"/>
</dbReference>
<evidence type="ECO:0000256" key="10">
    <source>
        <dbReference type="ARBA" id="ARBA00025699"/>
    </source>
</evidence>
<dbReference type="EC" id="2.1.1.193" evidence="3 12"/>
<evidence type="ECO:0000256" key="5">
    <source>
        <dbReference type="ARBA" id="ARBA00022490"/>
    </source>
</evidence>
<keyword evidence="5 12" id="KW-0963">Cytoplasm</keyword>
<dbReference type="SUPFAM" id="SSF75217">
    <property type="entry name" value="alpha/beta knot"/>
    <property type="match status" value="1"/>
</dbReference>
<evidence type="ECO:0000313" key="15">
    <source>
        <dbReference type="EMBL" id="QCU90832.1"/>
    </source>
</evidence>
<comment type="catalytic activity">
    <reaction evidence="11 12">
        <text>uridine(1498) in 16S rRNA + S-adenosyl-L-methionine = N(3)-methyluridine(1498) in 16S rRNA + S-adenosyl-L-homocysteine + H(+)</text>
        <dbReference type="Rhea" id="RHEA:42920"/>
        <dbReference type="Rhea" id="RHEA-COMP:10283"/>
        <dbReference type="Rhea" id="RHEA-COMP:10284"/>
        <dbReference type="ChEBI" id="CHEBI:15378"/>
        <dbReference type="ChEBI" id="CHEBI:57856"/>
        <dbReference type="ChEBI" id="CHEBI:59789"/>
        <dbReference type="ChEBI" id="CHEBI:65315"/>
        <dbReference type="ChEBI" id="CHEBI:74502"/>
        <dbReference type="EC" id="2.1.1.193"/>
    </reaction>
</comment>
<protein>
    <recommendedName>
        <fullName evidence="4 12">Ribosomal RNA small subunit methyltransferase E</fullName>
        <ecNumber evidence="3 12">2.1.1.193</ecNumber>
    </recommendedName>
</protein>
<keyword evidence="6 12" id="KW-0698">rRNA processing</keyword>
<comment type="subcellular location">
    <subcellularLocation>
        <location evidence="1 12">Cytoplasm</location>
    </subcellularLocation>
</comment>
<evidence type="ECO:0000256" key="6">
    <source>
        <dbReference type="ARBA" id="ARBA00022552"/>
    </source>
</evidence>
<dbReference type="Proteomes" id="UP000304864">
    <property type="component" value="Chromosome"/>
</dbReference>
<gene>
    <name evidence="15" type="ORF">FE785_09430</name>
</gene>
<comment type="function">
    <text evidence="10 12">Specifically methylates the N3 position of the uracil ring of uridine 1498 (m3U1498) in 16S rRNA. Acts on the fully assembled 30S ribosomal subunit.</text>
</comment>
<evidence type="ECO:0000256" key="7">
    <source>
        <dbReference type="ARBA" id="ARBA00022603"/>
    </source>
</evidence>
<dbReference type="InterPro" id="IPR006700">
    <property type="entry name" value="RsmE"/>
</dbReference>
<proteinExistence type="inferred from homology"/>
<dbReference type="Pfam" id="PF04452">
    <property type="entry name" value="Methyltrans_RNA"/>
    <property type="match status" value="1"/>
</dbReference>
<reference evidence="15 16" key="1">
    <citation type="submission" date="2019-05" db="EMBL/GenBank/DDBJ databases">
        <title>Thiomicrorhabdus sediminis sp. nov, a novel sulfur-oxidizing bacterium isolated from coastal sediment.</title>
        <authorList>
            <person name="Liu X."/>
        </authorList>
    </citation>
    <scope>NUCLEOTIDE SEQUENCE [LARGE SCALE GENOMIC DNA]</scope>
    <source>
        <strain evidence="15 16">G1</strain>
    </source>
</reference>
<dbReference type="InterPro" id="IPR015947">
    <property type="entry name" value="PUA-like_sf"/>
</dbReference>
<dbReference type="CDD" id="cd18084">
    <property type="entry name" value="RsmE-like"/>
    <property type="match status" value="1"/>
</dbReference>
<sequence>MRISRLYIPADYQARQLLSLTAEQIHYVLTVLRLKNDFKVELFNGYGQVAQGRLQVQGRRQAEVFIDEVAEVDNNSPLNTLLVQCISRGDRMDYSIQKAVELGVHHIQPLFSERCEVKLSGDKLEKRRQQWQTIAINACEQSGRTHVPEILPIIDFSDWLEQLNGADKVQGFVLDPYAESQLKQLSPPDFEQNIQILVGPEGGLSESEVEQARAHGLTAIQLGPRILRTETAGPALLAIMQALWGDF</sequence>
<evidence type="ECO:0000256" key="4">
    <source>
        <dbReference type="ARBA" id="ARBA00013673"/>
    </source>
</evidence>
<keyword evidence="7 12" id="KW-0489">Methyltransferase</keyword>
<organism evidence="15 16">
    <name type="scientific">Thiomicrorhabdus sediminis</name>
    <dbReference type="NCBI Taxonomy" id="2580412"/>
    <lineage>
        <taxon>Bacteria</taxon>
        <taxon>Pseudomonadati</taxon>
        <taxon>Pseudomonadota</taxon>
        <taxon>Gammaproteobacteria</taxon>
        <taxon>Thiotrichales</taxon>
        <taxon>Piscirickettsiaceae</taxon>
        <taxon>Thiomicrorhabdus</taxon>
    </lineage>
</organism>
<dbReference type="Pfam" id="PF20260">
    <property type="entry name" value="PUA_4"/>
    <property type="match status" value="1"/>
</dbReference>
<dbReference type="OrthoDB" id="9815641at2"/>
<evidence type="ECO:0000256" key="3">
    <source>
        <dbReference type="ARBA" id="ARBA00012328"/>
    </source>
</evidence>
<keyword evidence="9 12" id="KW-0949">S-adenosyl-L-methionine</keyword>
<dbReference type="AlphaFoldDB" id="A0A4P9K6X3"/>
<dbReference type="InterPro" id="IPR046887">
    <property type="entry name" value="RsmE_PUA-like"/>
</dbReference>
<evidence type="ECO:0000256" key="1">
    <source>
        <dbReference type="ARBA" id="ARBA00004496"/>
    </source>
</evidence>
<dbReference type="NCBIfam" id="NF008692">
    <property type="entry name" value="PRK11713.1-5"/>
    <property type="match status" value="1"/>
</dbReference>
<evidence type="ECO:0000259" key="13">
    <source>
        <dbReference type="Pfam" id="PF04452"/>
    </source>
</evidence>